<dbReference type="SUPFAM" id="SSF49313">
    <property type="entry name" value="Cadherin-like"/>
    <property type="match status" value="1"/>
</dbReference>
<evidence type="ECO:0000313" key="2">
    <source>
        <dbReference type="EMBL" id="SVB63903.1"/>
    </source>
</evidence>
<dbReference type="InterPro" id="IPR041690">
    <property type="entry name" value="Cadherin_5"/>
</dbReference>
<dbReference type="GO" id="GO:0016020">
    <property type="term" value="C:membrane"/>
    <property type="evidence" value="ECO:0007669"/>
    <property type="project" value="InterPro"/>
</dbReference>
<evidence type="ECO:0000259" key="1">
    <source>
        <dbReference type="Pfam" id="PF17892"/>
    </source>
</evidence>
<dbReference type="EMBL" id="UINC01050664">
    <property type="protein sequence ID" value="SVB63903.1"/>
    <property type="molecule type" value="Genomic_DNA"/>
</dbReference>
<reference evidence="2" key="1">
    <citation type="submission" date="2018-05" db="EMBL/GenBank/DDBJ databases">
        <authorList>
            <person name="Lanie J.A."/>
            <person name="Ng W.-L."/>
            <person name="Kazmierczak K.M."/>
            <person name="Andrzejewski T.M."/>
            <person name="Davidsen T.M."/>
            <person name="Wayne K.J."/>
            <person name="Tettelin H."/>
            <person name="Glass J.I."/>
            <person name="Rusch D."/>
            <person name="Podicherti R."/>
            <person name="Tsui H.-C.T."/>
            <person name="Winkler M.E."/>
        </authorList>
    </citation>
    <scope>NUCLEOTIDE SEQUENCE</scope>
</reference>
<dbReference type="Pfam" id="PF17892">
    <property type="entry name" value="Cadherin_5"/>
    <property type="match status" value="1"/>
</dbReference>
<proteinExistence type="predicted"/>
<dbReference type="AlphaFoldDB" id="A0A382FNV5"/>
<dbReference type="InterPro" id="IPR013783">
    <property type="entry name" value="Ig-like_fold"/>
</dbReference>
<accession>A0A382FNV5</accession>
<organism evidence="2">
    <name type="scientific">marine metagenome</name>
    <dbReference type="NCBI Taxonomy" id="408172"/>
    <lineage>
        <taxon>unclassified sequences</taxon>
        <taxon>metagenomes</taxon>
        <taxon>ecological metagenomes</taxon>
    </lineage>
</organism>
<sequence>MVTGNHKRHRSYQSVKLLIALIVSLSLGFSTDYFQFTETDQYELINLGEVYSIDGPLEEGNEIGVFDGDLCVGGIIYNGQLGQQLLAWTDDPTTPEIDGFIEGNLISFQIYHTDVDTVYQNIGIEYIIYPGWDTSGLFHVDEVCGVNLSTITNNPPVANDLSLTTDEDISIEFTLTGSDIDGDELFFEIIDAPINGTLEGSPPNLIYSPAANYFGEDSLTFRVYDGTEYSVIALVSIGINSVNDAPILTEIGDQSTNEDTPLVITLSGSDVDEDNLTFSAVSEYPGYVSAEVTGNQLTLTPAEDFNGDVNISVSVTDGEYTDNTVFTLTVMPVNDDPTIELPDSFTFEEDGSLEEDFSDFVDDIDEDILVLSVSGNINITVFIDGFDVTFGSVPDWNGTETLTFTVNDNQGRAIASDDVDVIVTPVNDAPVLAAIADTSTSEDTPLVLMLEAADV</sequence>
<gene>
    <name evidence="2" type="ORF">METZ01_LOCUS216757</name>
</gene>
<dbReference type="NCBIfam" id="NF012211">
    <property type="entry name" value="tand_rpt_95"/>
    <property type="match status" value="3"/>
</dbReference>
<dbReference type="Gene3D" id="2.60.40.10">
    <property type="entry name" value="Immunoglobulins"/>
    <property type="match status" value="1"/>
</dbReference>
<protein>
    <recommendedName>
        <fullName evidence="1">Cadherin-like domain-containing protein</fullName>
    </recommendedName>
</protein>
<dbReference type="Pfam" id="PF17963">
    <property type="entry name" value="Big_9"/>
    <property type="match status" value="2"/>
</dbReference>
<dbReference type="InterPro" id="IPR015919">
    <property type="entry name" value="Cadherin-like_sf"/>
</dbReference>
<feature type="domain" description="Cadherin-like" evidence="1">
    <location>
        <begin position="242"/>
        <end position="330"/>
    </location>
</feature>
<name>A0A382FNV5_9ZZZZ</name>
<dbReference type="Gene3D" id="2.60.40.2810">
    <property type="match status" value="1"/>
</dbReference>
<dbReference type="GO" id="GO:0005509">
    <property type="term" value="F:calcium ion binding"/>
    <property type="evidence" value="ECO:0007669"/>
    <property type="project" value="InterPro"/>
</dbReference>
<feature type="non-terminal residue" evidence="2">
    <location>
        <position position="455"/>
    </location>
</feature>